<dbReference type="InterPro" id="IPR046458">
    <property type="entry name" value="PMI_typeI_hel"/>
</dbReference>
<evidence type="ECO:0000256" key="9">
    <source>
        <dbReference type="ARBA" id="ARBA00030762"/>
    </source>
</evidence>
<feature type="domain" description="Phosphomannose isomerase type I catalytic" evidence="13">
    <location>
        <begin position="2"/>
        <end position="143"/>
    </location>
</feature>
<evidence type="ECO:0000256" key="7">
    <source>
        <dbReference type="ARBA" id="ARBA00023235"/>
    </source>
</evidence>
<sequence>MELRCSVMKYDWGELGGKSLVARLAEKNDPLFEIDESTPYAEFWMGTHPNGPSVLKVRNKPLNEYIQDNPSCVGNSLSSFGADLPFLLKVLSIRKALSIQVHPNKEDAQTLHLKYPKTYTDNNHKPELAVALNDFEALCGFRPMEEIADFLKSIPELCSLVNPEHRYSFIKQPSIKLLELCFSSYITASPVECKRCVAQIIERWTQSEFKLREVQLEKLFLRLNKQFPEDIGLFSIYFLNHITLKPGEAVFLDAGLPHAYLHGNCVEVMARSDNVVRAGLTPKVRDVATLLNIIKYRPTSIENLKFYATYFDKFMSVYKPPISDFALARICLPRNQSYTLPVLKTASLLIVINGTAENEYFDVEPGVALFIPTEYIITFNVTSDTLEMYQAHPNL</sequence>
<dbReference type="AlphaFoldDB" id="A0A224XR43"/>
<dbReference type="PRINTS" id="PR00714">
    <property type="entry name" value="MAN6PISMRASE"/>
</dbReference>
<dbReference type="UniPathway" id="UPA00126">
    <property type="reaction ID" value="UER00423"/>
</dbReference>
<dbReference type="CDD" id="cd07011">
    <property type="entry name" value="cupin_PMI_type_I_N"/>
    <property type="match status" value="1"/>
</dbReference>
<evidence type="ECO:0000256" key="12">
    <source>
        <dbReference type="RuleBase" id="RU004248"/>
    </source>
</evidence>
<comment type="pathway">
    <text evidence="2 12">Nucleotide-sugar biosynthesis; GDP-alpha-D-mannose biosynthesis; alpha-D-mannose 1-phosphate from D-fructose 6-phosphate: step 1/2.</text>
</comment>
<dbReference type="NCBIfam" id="TIGR00218">
    <property type="entry name" value="manA"/>
    <property type="match status" value="1"/>
</dbReference>
<evidence type="ECO:0000313" key="15">
    <source>
        <dbReference type="EMBL" id="JAW10613.1"/>
    </source>
</evidence>
<evidence type="ECO:0000256" key="1">
    <source>
        <dbReference type="ARBA" id="ARBA00000757"/>
    </source>
</evidence>
<feature type="binding site" evidence="11">
    <location>
        <position position="127"/>
    </location>
    <ligand>
        <name>Zn(2+)</name>
        <dbReference type="ChEBI" id="CHEBI:29105"/>
    </ligand>
</feature>
<feature type="binding site" evidence="11">
    <location>
        <position position="102"/>
    </location>
    <ligand>
        <name>Zn(2+)</name>
        <dbReference type="ChEBI" id="CHEBI:29105"/>
    </ligand>
</feature>
<feature type="domain" description="Phosphomannose isomerase type I helical insertion" evidence="14">
    <location>
        <begin position="174"/>
        <end position="239"/>
    </location>
</feature>
<keyword evidence="7 15" id="KW-0413">Isomerase</keyword>
<comment type="cofactor">
    <cofactor evidence="11">
        <name>Zn(2+)</name>
        <dbReference type="ChEBI" id="CHEBI:29105"/>
    </cofactor>
    <text evidence="11">Binds 1 zinc ion per subunit.</text>
</comment>
<feature type="active site" evidence="10">
    <location>
        <position position="277"/>
    </location>
</feature>
<feature type="binding site" evidence="11">
    <location>
        <position position="258"/>
    </location>
    <ligand>
        <name>Zn(2+)</name>
        <dbReference type="ChEBI" id="CHEBI:29105"/>
    </ligand>
</feature>
<dbReference type="Pfam" id="PF20511">
    <property type="entry name" value="PMI_typeI_cat"/>
    <property type="match status" value="1"/>
</dbReference>
<accession>A0A224XR43</accession>
<evidence type="ECO:0000256" key="3">
    <source>
        <dbReference type="ARBA" id="ARBA00010772"/>
    </source>
</evidence>
<protein>
    <recommendedName>
        <fullName evidence="4">mannose-6-phosphate isomerase</fullName>
        <ecNumber evidence="4">5.3.1.8</ecNumber>
    </recommendedName>
    <alternativeName>
        <fullName evidence="8">Phosphohexomutase</fullName>
    </alternativeName>
    <alternativeName>
        <fullName evidence="9">Phosphomannose isomerase</fullName>
    </alternativeName>
</protein>
<dbReference type="PANTHER" id="PTHR10309:SF0">
    <property type="entry name" value="MANNOSE-6-PHOSPHATE ISOMERASE"/>
    <property type="match status" value="1"/>
</dbReference>
<dbReference type="Gene3D" id="2.60.120.10">
    <property type="entry name" value="Jelly Rolls"/>
    <property type="match status" value="2"/>
</dbReference>
<dbReference type="GO" id="GO:0005829">
    <property type="term" value="C:cytosol"/>
    <property type="evidence" value="ECO:0007669"/>
    <property type="project" value="TreeGrafter"/>
</dbReference>
<dbReference type="Gene3D" id="1.10.441.10">
    <property type="entry name" value="Phosphomannose Isomerase, domain 2"/>
    <property type="match status" value="1"/>
</dbReference>
<comment type="similarity">
    <text evidence="3">Belongs to the mannose-6-phosphate isomerase type 1 family.</text>
</comment>
<evidence type="ECO:0000256" key="11">
    <source>
        <dbReference type="PIRSR" id="PIRSR001480-2"/>
    </source>
</evidence>
<dbReference type="EC" id="5.3.1.8" evidence="4"/>
<reference evidence="15" key="1">
    <citation type="journal article" date="2018" name="PLoS Negl. Trop. Dis.">
        <title>An insight into the salivary gland and fat body transcriptome of Panstrongylus lignarius (Hemiptera: Heteroptera), the main vector of Chagas disease in Peru.</title>
        <authorList>
            <person name="Nevoa J.C."/>
            <person name="Mendes M.T."/>
            <person name="da Silva M.V."/>
            <person name="Soares S.C."/>
            <person name="Oliveira C.J.F."/>
            <person name="Ribeiro J.M.C."/>
        </authorList>
    </citation>
    <scope>NUCLEOTIDE SEQUENCE</scope>
</reference>
<keyword evidence="5 11" id="KW-0479">Metal-binding</keyword>
<dbReference type="EMBL" id="GFTR01005813">
    <property type="protein sequence ID" value="JAW10613.1"/>
    <property type="molecule type" value="Transcribed_RNA"/>
</dbReference>
<evidence type="ECO:0000256" key="5">
    <source>
        <dbReference type="ARBA" id="ARBA00022723"/>
    </source>
</evidence>
<dbReference type="PROSITE" id="PS00965">
    <property type="entry name" value="PMI_I_1"/>
    <property type="match status" value="1"/>
</dbReference>
<comment type="catalytic activity">
    <reaction evidence="1">
        <text>D-mannose 6-phosphate = D-fructose 6-phosphate</text>
        <dbReference type="Rhea" id="RHEA:12356"/>
        <dbReference type="ChEBI" id="CHEBI:58735"/>
        <dbReference type="ChEBI" id="CHEBI:61527"/>
        <dbReference type="EC" id="5.3.1.8"/>
    </reaction>
</comment>
<dbReference type="GO" id="GO:0004476">
    <property type="term" value="F:mannose-6-phosphate isomerase activity"/>
    <property type="evidence" value="ECO:0007669"/>
    <property type="project" value="UniProtKB-EC"/>
</dbReference>
<dbReference type="PIRSF" id="PIRSF001480">
    <property type="entry name" value="Mannose-6-phosphate_isomerase"/>
    <property type="match status" value="1"/>
</dbReference>
<feature type="binding site" evidence="11">
    <location>
        <position position="100"/>
    </location>
    <ligand>
        <name>Zn(2+)</name>
        <dbReference type="ChEBI" id="CHEBI:29105"/>
    </ligand>
</feature>
<dbReference type="GO" id="GO:0008270">
    <property type="term" value="F:zinc ion binding"/>
    <property type="evidence" value="ECO:0007669"/>
    <property type="project" value="InterPro"/>
</dbReference>
<dbReference type="InterPro" id="IPR014710">
    <property type="entry name" value="RmlC-like_jellyroll"/>
</dbReference>
<dbReference type="GO" id="GO:0005975">
    <property type="term" value="P:carbohydrate metabolic process"/>
    <property type="evidence" value="ECO:0007669"/>
    <property type="project" value="InterPro"/>
</dbReference>
<name>A0A224XR43_9HEMI</name>
<dbReference type="PROSITE" id="PS00966">
    <property type="entry name" value="PMI_I_2"/>
    <property type="match status" value="1"/>
</dbReference>
<evidence type="ECO:0000256" key="8">
    <source>
        <dbReference type="ARBA" id="ARBA00029741"/>
    </source>
</evidence>
<organism evidence="15">
    <name type="scientific">Panstrongylus lignarius</name>
    <dbReference type="NCBI Taxonomy" id="156445"/>
    <lineage>
        <taxon>Eukaryota</taxon>
        <taxon>Metazoa</taxon>
        <taxon>Ecdysozoa</taxon>
        <taxon>Arthropoda</taxon>
        <taxon>Hexapoda</taxon>
        <taxon>Insecta</taxon>
        <taxon>Pterygota</taxon>
        <taxon>Neoptera</taxon>
        <taxon>Paraneoptera</taxon>
        <taxon>Hemiptera</taxon>
        <taxon>Heteroptera</taxon>
        <taxon>Panheteroptera</taxon>
        <taxon>Cimicomorpha</taxon>
        <taxon>Reduviidae</taxon>
        <taxon>Triatominae</taxon>
        <taxon>Panstrongylus</taxon>
    </lineage>
</organism>
<evidence type="ECO:0000259" key="14">
    <source>
        <dbReference type="Pfam" id="PF20512"/>
    </source>
</evidence>
<evidence type="ECO:0000256" key="10">
    <source>
        <dbReference type="PIRSR" id="PIRSR001480-1"/>
    </source>
</evidence>
<dbReference type="InterPro" id="IPR046457">
    <property type="entry name" value="PMI_typeI_cat"/>
</dbReference>
<proteinExistence type="inferred from homology"/>
<evidence type="ECO:0000256" key="4">
    <source>
        <dbReference type="ARBA" id="ARBA00011956"/>
    </source>
</evidence>
<dbReference type="InterPro" id="IPR018050">
    <property type="entry name" value="Pmannose_isomerase-type1_CS"/>
</dbReference>
<dbReference type="GO" id="GO:0009298">
    <property type="term" value="P:GDP-mannose biosynthetic process"/>
    <property type="evidence" value="ECO:0007669"/>
    <property type="project" value="UniProtKB-UniPathway"/>
</dbReference>
<evidence type="ECO:0000259" key="13">
    <source>
        <dbReference type="Pfam" id="PF20511"/>
    </source>
</evidence>
<dbReference type="InterPro" id="IPR001250">
    <property type="entry name" value="Man6P_Isoase-1"/>
</dbReference>
<dbReference type="SUPFAM" id="SSF51182">
    <property type="entry name" value="RmlC-like cupins"/>
    <property type="match status" value="1"/>
</dbReference>
<dbReference type="PANTHER" id="PTHR10309">
    <property type="entry name" value="MANNOSE-6-PHOSPHATE ISOMERASE"/>
    <property type="match status" value="1"/>
</dbReference>
<keyword evidence="6 11" id="KW-0862">Zinc</keyword>
<dbReference type="InterPro" id="IPR016305">
    <property type="entry name" value="Mannose-6-P_Isomerase"/>
</dbReference>
<evidence type="ECO:0000256" key="2">
    <source>
        <dbReference type="ARBA" id="ARBA00004666"/>
    </source>
</evidence>
<dbReference type="Pfam" id="PF20512">
    <property type="entry name" value="PMI_typeI_hel"/>
    <property type="match status" value="1"/>
</dbReference>
<evidence type="ECO:0000256" key="6">
    <source>
        <dbReference type="ARBA" id="ARBA00022833"/>
    </source>
</evidence>
<dbReference type="InterPro" id="IPR011051">
    <property type="entry name" value="RmlC_Cupin_sf"/>
</dbReference>